<dbReference type="PANTHER" id="PTHR47582:SF1">
    <property type="entry name" value="P450, PUTATIVE (EUROFUNG)-RELATED"/>
    <property type="match status" value="1"/>
</dbReference>
<dbReference type="Proteomes" id="UP000094444">
    <property type="component" value="Unassembled WGS sequence"/>
</dbReference>
<evidence type="ECO:0008006" key="3">
    <source>
        <dbReference type="Google" id="ProtNLM"/>
    </source>
</evidence>
<dbReference type="PANTHER" id="PTHR47582">
    <property type="entry name" value="P450, PUTATIVE (EUROFUNG)-RELATED"/>
    <property type="match status" value="1"/>
</dbReference>
<gene>
    <name evidence="1" type="ORF">DHEL01_v210747</name>
</gene>
<sequence length="350" mass="38925">MARAGQATLGMSQAGAEILQKDITSDSNSVAGLVPILARTMAPGPALSSMVSQAIKVMSKSIENLTGEKGTCSTINFYEWTRHEMLMATTDAVFGPENPYHDPAVESAWRTFESAYLTISLSPFKTLTARKAFRAREFLASTFVSYLEKGGPKSASEFVRTAHTHNVSHGFSIDDLARFEVGHTHAITGSTGPTTWWLLWHLYSDMAVLRDVREELEQLAESSPSTPKQKTLNLAQLYTRAPILHSTLKEVLRLRTMATAVRLYLDDQLLQDKYLLKKGAGHFLCPGRHFSMSEILAFSAIMVLRFDLKPTAGEWVEPTSDNTPMVSSLHIPDEDIEVEVRERHNRIAIQ</sequence>
<dbReference type="Gene3D" id="1.10.630.10">
    <property type="entry name" value="Cytochrome P450"/>
    <property type="match status" value="2"/>
</dbReference>
<dbReference type="AlphaFoldDB" id="A0A2P5HKS8"/>
<dbReference type="EMBL" id="MAVT02001460">
    <property type="protein sequence ID" value="POS70858.1"/>
    <property type="molecule type" value="Genomic_DNA"/>
</dbReference>
<dbReference type="InParanoid" id="A0A2P5HKS8"/>
<dbReference type="InterPro" id="IPR053007">
    <property type="entry name" value="CYP450_monoxygenase_sec-met"/>
</dbReference>
<keyword evidence="2" id="KW-1185">Reference proteome</keyword>
<accession>A0A2P5HKS8</accession>
<dbReference type="STRING" id="158607.A0A2P5HKS8"/>
<dbReference type="InterPro" id="IPR036396">
    <property type="entry name" value="Cyt_P450_sf"/>
</dbReference>
<reference evidence="1" key="1">
    <citation type="submission" date="2017-09" db="EMBL/GenBank/DDBJ databases">
        <title>Polyketide synthases of a Diaporthe helianthi virulent isolate.</title>
        <authorList>
            <person name="Baroncelli R."/>
        </authorList>
    </citation>
    <scope>NUCLEOTIDE SEQUENCE [LARGE SCALE GENOMIC DNA]</scope>
    <source>
        <strain evidence="1">7/96</strain>
    </source>
</reference>
<dbReference type="GO" id="GO:0005506">
    <property type="term" value="F:iron ion binding"/>
    <property type="evidence" value="ECO:0007669"/>
    <property type="project" value="InterPro"/>
</dbReference>
<dbReference type="InterPro" id="IPR001128">
    <property type="entry name" value="Cyt_P450"/>
</dbReference>
<proteinExistence type="predicted"/>
<dbReference type="GO" id="GO:0016705">
    <property type="term" value="F:oxidoreductase activity, acting on paired donors, with incorporation or reduction of molecular oxygen"/>
    <property type="evidence" value="ECO:0007669"/>
    <property type="project" value="InterPro"/>
</dbReference>
<protein>
    <recommendedName>
        <fullName evidence="3">Cytochrome P450</fullName>
    </recommendedName>
</protein>
<name>A0A2P5HKS8_DIAHE</name>
<comment type="caution">
    <text evidence="1">The sequence shown here is derived from an EMBL/GenBank/DDBJ whole genome shotgun (WGS) entry which is preliminary data.</text>
</comment>
<dbReference type="SUPFAM" id="SSF48264">
    <property type="entry name" value="Cytochrome P450"/>
    <property type="match status" value="1"/>
</dbReference>
<evidence type="ECO:0000313" key="1">
    <source>
        <dbReference type="EMBL" id="POS70858.1"/>
    </source>
</evidence>
<evidence type="ECO:0000313" key="2">
    <source>
        <dbReference type="Proteomes" id="UP000094444"/>
    </source>
</evidence>
<dbReference type="OrthoDB" id="1470350at2759"/>
<organism evidence="1 2">
    <name type="scientific">Diaporthe helianthi</name>
    <dbReference type="NCBI Taxonomy" id="158607"/>
    <lineage>
        <taxon>Eukaryota</taxon>
        <taxon>Fungi</taxon>
        <taxon>Dikarya</taxon>
        <taxon>Ascomycota</taxon>
        <taxon>Pezizomycotina</taxon>
        <taxon>Sordariomycetes</taxon>
        <taxon>Sordariomycetidae</taxon>
        <taxon>Diaporthales</taxon>
        <taxon>Diaporthaceae</taxon>
        <taxon>Diaporthe</taxon>
    </lineage>
</organism>
<dbReference type="GO" id="GO:0004497">
    <property type="term" value="F:monooxygenase activity"/>
    <property type="evidence" value="ECO:0007669"/>
    <property type="project" value="InterPro"/>
</dbReference>
<dbReference type="Pfam" id="PF00067">
    <property type="entry name" value="p450"/>
    <property type="match status" value="1"/>
</dbReference>
<dbReference type="GO" id="GO:0020037">
    <property type="term" value="F:heme binding"/>
    <property type="evidence" value="ECO:0007669"/>
    <property type="project" value="InterPro"/>
</dbReference>